<evidence type="ECO:0000256" key="1">
    <source>
        <dbReference type="SAM" id="Phobius"/>
    </source>
</evidence>
<organism evidence="2 3">
    <name type="scientific">Triparma laevis f. inornata</name>
    <dbReference type="NCBI Taxonomy" id="1714386"/>
    <lineage>
        <taxon>Eukaryota</taxon>
        <taxon>Sar</taxon>
        <taxon>Stramenopiles</taxon>
        <taxon>Ochrophyta</taxon>
        <taxon>Bolidophyceae</taxon>
        <taxon>Parmales</taxon>
        <taxon>Triparmaceae</taxon>
        <taxon>Triparma</taxon>
    </lineage>
</organism>
<protein>
    <submittedName>
        <fullName evidence="2">Uncharacterized protein</fullName>
    </submittedName>
</protein>
<dbReference type="AlphaFoldDB" id="A0A9W7E8N5"/>
<keyword evidence="1" id="KW-0472">Membrane</keyword>
<name>A0A9W7E8N5_9STRA</name>
<sequence>MVIVAVVLIVVNVVMLSVFVFVSVFVVVVVVDVEYVANIVKLSDDAEAMVRRSVGSKYRIHGDSFRSFNSTLDAGVNNSSVHVPIKVSSLKILFVAHRVQASINAKNKLSVSNRTRADLTEYYIQIGSTRVPQKPVKFDAHGGEIQVELQRAFHSYGRKNNMISYFKSDFVKTGAGDDFGAFLIGLDMESISGKSDVINQGLSTISQNIFFVGTYDGVPAATLITSFAHFDQILEIDTTTGLAKVMF</sequence>
<reference evidence="3" key="1">
    <citation type="journal article" date="2023" name="Commun. Biol.">
        <title>Genome analysis of Parmales, the sister group of diatoms, reveals the evolutionary specialization of diatoms from phago-mixotrophs to photoautotrophs.</title>
        <authorList>
            <person name="Ban H."/>
            <person name="Sato S."/>
            <person name="Yoshikawa S."/>
            <person name="Yamada K."/>
            <person name="Nakamura Y."/>
            <person name="Ichinomiya M."/>
            <person name="Sato N."/>
            <person name="Blanc-Mathieu R."/>
            <person name="Endo H."/>
            <person name="Kuwata A."/>
            <person name="Ogata H."/>
        </authorList>
    </citation>
    <scope>NUCLEOTIDE SEQUENCE [LARGE SCALE GENOMIC DNA]</scope>
</reference>
<accession>A0A9W7E8N5</accession>
<gene>
    <name evidence="2" type="ORF">TL16_g04523</name>
</gene>
<comment type="caution">
    <text evidence="2">The sequence shown here is derived from an EMBL/GenBank/DDBJ whole genome shotgun (WGS) entry which is preliminary data.</text>
</comment>
<dbReference type="Proteomes" id="UP001162640">
    <property type="component" value="Unassembled WGS sequence"/>
</dbReference>
<proteinExistence type="predicted"/>
<evidence type="ECO:0000313" key="3">
    <source>
        <dbReference type="Proteomes" id="UP001162640"/>
    </source>
</evidence>
<feature type="transmembrane region" description="Helical" evidence="1">
    <location>
        <begin position="6"/>
        <end position="31"/>
    </location>
</feature>
<keyword evidence="1" id="KW-0812">Transmembrane</keyword>
<evidence type="ECO:0000313" key="2">
    <source>
        <dbReference type="EMBL" id="GMH66838.1"/>
    </source>
</evidence>
<dbReference type="EMBL" id="BLQM01000125">
    <property type="protein sequence ID" value="GMH66838.1"/>
    <property type="molecule type" value="Genomic_DNA"/>
</dbReference>
<keyword evidence="1" id="KW-1133">Transmembrane helix</keyword>